<accession>A0ABT3PHT5</accession>
<dbReference type="InterPro" id="IPR050789">
    <property type="entry name" value="Diverse_Enzym_Activities"/>
</dbReference>
<dbReference type="SUPFAM" id="SSF56601">
    <property type="entry name" value="beta-lactamase/transpeptidase-like"/>
    <property type="match status" value="1"/>
</dbReference>
<evidence type="ECO:0000313" key="3">
    <source>
        <dbReference type="Proteomes" id="UP001207918"/>
    </source>
</evidence>
<proteinExistence type="predicted"/>
<dbReference type="PANTHER" id="PTHR43283">
    <property type="entry name" value="BETA-LACTAMASE-RELATED"/>
    <property type="match status" value="1"/>
</dbReference>
<dbReference type="InterPro" id="IPR012338">
    <property type="entry name" value="Beta-lactam/transpept-like"/>
</dbReference>
<name>A0ABT3PHT5_9BACT</name>
<dbReference type="PANTHER" id="PTHR43283:SF3">
    <property type="entry name" value="BETA-LACTAMASE FAMILY PROTEIN (AFU_ORTHOLOGUE AFUA_5G07500)"/>
    <property type="match status" value="1"/>
</dbReference>
<gene>
    <name evidence="2" type="ORF">J6I44_01355</name>
</gene>
<dbReference type="InterPro" id="IPR001466">
    <property type="entry name" value="Beta-lactam-related"/>
</dbReference>
<dbReference type="EMBL" id="JAGGJA010000001">
    <property type="protein sequence ID" value="MCW9705476.1"/>
    <property type="molecule type" value="Genomic_DNA"/>
</dbReference>
<organism evidence="2 3">
    <name type="scientific">Fodinibius salsisoli</name>
    <dbReference type="NCBI Taxonomy" id="2820877"/>
    <lineage>
        <taxon>Bacteria</taxon>
        <taxon>Pseudomonadati</taxon>
        <taxon>Balneolota</taxon>
        <taxon>Balneolia</taxon>
        <taxon>Balneolales</taxon>
        <taxon>Balneolaceae</taxon>
        <taxon>Fodinibius</taxon>
    </lineage>
</organism>
<dbReference type="RefSeq" id="WP_265764140.1">
    <property type="nucleotide sequence ID" value="NZ_JAGGJA010000001.1"/>
</dbReference>
<dbReference type="Pfam" id="PF00144">
    <property type="entry name" value="Beta-lactamase"/>
    <property type="match status" value="1"/>
</dbReference>
<feature type="domain" description="Beta-lactamase-related" evidence="1">
    <location>
        <begin position="52"/>
        <end position="409"/>
    </location>
</feature>
<sequence length="428" mass="47941">MRTKKQFVAIRLLASFLIAICFISGFSAITYGQFSTVEPEEVGFSSERFERLDQLVQQQIDEQKMAGINTLVLRHGKAAYFKSAGMMNIEEQFPMQKDAIFRIASMSKAVTSVAVMMLYEEGKFILNDPVADYIPAFEDPVVAVPDSSDKGYHTVSAERPITVRHLLTHTSGLTYGYGISQDVHEEAGLTGWYFADREQPIGELVNRLAELPLNSQPGEEWHYGYSTDVLGYFVEVVSGMPLDEFFRKRIFDPLGMKDTHFYLPPEKSDRLAPVYGFNDQGSLELMEPTSSTDYIHGPRTTFSGGAGLLSTISDYGVFLQMLLNGGEFNGTRLLSPQTVKLMHANHTGDKYVWEDLGFGLGFKVVEDLGEYGELSSVGAYGWGSAYYPIYWVDPKTDMVCLFLTQLVPAGDLPFRDLFKNMVYQAIVE</sequence>
<evidence type="ECO:0000259" key="1">
    <source>
        <dbReference type="Pfam" id="PF00144"/>
    </source>
</evidence>
<comment type="caution">
    <text evidence="2">The sequence shown here is derived from an EMBL/GenBank/DDBJ whole genome shotgun (WGS) entry which is preliminary data.</text>
</comment>
<evidence type="ECO:0000313" key="2">
    <source>
        <dbReference type="EMBL" id="MCW9705476.1"/>
    </source>
</evidence>
<keyword evidence="3" id="KW-1185">Reference proteome</keyword>
<dbReference type="Gene3D" id="3.40.710.10">
    <property type="entry name" value="DD-peptidase/beta-lactamase superfamily"/>
    <property type="match status" value="1"/>
</dbReference>
<reference evidence="2 3" key="1">
    <citation type="submission" date="2021-03" db="EMBL/GenBank/DDBJ databases">
        <title>Aliifodinibius sp. nov., a new bacterium isolated from saline soil.</title>
        <authorList>
            <person name="Galisteo C."/>
            <person name="De La Haba R."/>
            <person name="Sanchez-Porro C."/>
            <person name="Ventosa A."/>
        </authorList>
    </citation>
    <scope>NUCLEOTIDE SEQUENCE [LARGE SCALE GENOMIC DNA]</scope>
    <source>
        <strain evidence="2 3">1BSP15-2V2</strain>
    </source>
</reference>
<protein>
    <submittedName>
        <fullName evidence="2">Beta-lactamase family protein</fullName>
    </submittedName>
</protein>
<dbReference type="Proteomes" id="UP001207918">
    <property type="component" value="Unassembled WGS sequence"/>
</dbReference>